<dbReference type="GO" id="GO:0004252">
    <property type="term" value="F:serine-type endopeptidase activity"/>
    <property type="evidence" value="ECO:0007669"/>
    <property type="project" value="UniProtKB-UniRule"/>
</dbReference>
<feature type="domain" description="LexA repressor DNA-binding" evidence="15">
    <location>
        <begin position="1"/>
        <end position="65"/>
    </location>
</feature>
<dbReference type="InterPro" id="IPR039418">
    <property type="entry name" value="LexA-like"/>
</dbReference>
<dbReference type="InterPro" id="IPR036390">
    <property type="entry name" value="WH_DNA-bd_sf"/>
</dbReference>
<evidence type="ECO:0000256" key="13">
    <source>
        <dbReference type="RuleBase" id="RU003991"/>
    </source>
</evidence>
<comment type="function">
    <text evidence="12">Represses a number of genes involved in the response to DNA damage (SOS response), including recA and lexA. In the presence of single-stranded DNA, RecA interacts with LexA causing an autocatalytic cleavage which disrupts the DNA-binding part of LexA, leading to derepression of the SOS regulon and eventually DNA repair.</text>
</comment>
<evidence type="ECO:0000313" key="16">
    <source>
        <dbReference type="EMBL" id="PIR04220.1"/>
    </source>
</evidence>
<dbReference type="Pfam" id="PF00717">
    <property type="entry name" value="Peptidase_S24"/>
    <property type="match status" value="1"/>
</dbReference>
<evidence type="ECO:0000256" key="4">
    <source>
        <dbReference type="ARBA" id="ARBA00022763"/>
    </source>
</evidence>
<keyword evidence="11 12" id="KW-0742">SOS response</keyword>
<dbReference type="Gene3D" id="2.10.109.10">
    <property type="entry name" value="Umud Fragment, subunit A"/>
    <property type="match status" value="1"/>
</dbReference>
<evidence type="ECO:0000256" key="11">
    <source>
        <dbReference type="ARBA" id="ARBA00023236"/>
    </source>
</evidence>
<evidence type="ECO:0000256" key="3">
    <source>
        <dbReference type="ARBA" id="ARBA00022705"/>
    </source>
</evidence>
<dbReference type="InterPro" id="IPR015927">
    <property type="entry name" value="Peptidase_S24_S26A/B/C"/>
</dbReference>
<gene>
    <name evidence="12" type="primary">lexA</name>
    <name evidence="16" type="ORF">COV59_03495</name>
</gene>
<dbReference type="InterPro" id="IPR036388">
    <property type="entry name" value="WH-like_DNA-bd_sf"/>
</dbReference>
<dbReference type="SUPFAM" id="SSF51306">
    <property type="entry name" value="LexA/Signal peptidase"/>
    <property type="match status" value="1"/>
</dbReference>
<dbReference type="InterPro" id="IPR036286">
    <property type="entry name" value="LexA/Signal_pep-like_sf"/>
</dbReference>
<proteinExistence type="inferred from homology"/>
<evidence type="ECO:0000256" key="6">
    <source>
        <dbReference type="ARBA" id="ARBA00022813"/>
    </source>
</evidence>
<keyword evidence="2 12" id="KW-0678">Repressor</keyword>
<dbReference type="EC" id="3.4.21.88" evidence="12"/>
<dbReference type="InterPro" id="IPR006200">
    <property type="entry name" value="LexA"/>
</dbReference>
<evidence type="ECO:0000256" key="9">
    <source>
        <dbReference type="ARBA" id="ARBA00023163"/>
    </source>
</evidence>
<keyword evidence="7 12" id="KW-0805">Transcription regulation</keyword>
<dbReference type="Pfam" id="PF01726">
    <property type="entry name" value="LexA_DNA_bind"/>
    <property type="match status" value="1"/>
</dbReference>
<dbReference type="NCBIfam" id="TIGR00498">
    <property type="entry name" value="lexA"/>
    <property type="match status" value="1"/>
</dbReference>
<feature type="DNA-binding region" description="H-T-H motif" evidence="12">
    <location>
        <begin position="28"/>
        <end position="48"/>
    </location>
</feature>
<evidence type="ECO:0000256" key="8">
    <source>
        <dbReference type="ARBA" id="ARBA00023125"/>
    </source>
</evidence>
<name>A0A2H0N5N5_9BACT</name>
<dbReference type="Gene3D" id="1.10.10.10">
    <property type="entry name" value="Winged helix-like DNA-binding domain superfamily/Winged helix DNA-binding domain"/>
    <property type="match status" value="1"/>
</dbReference>
<comment type="caution">
    <text evidence="12">Lacks conserved residue(s) required for the propagation of feature annotation.</text>
</comment>
<dbReference type="GO" id="GO:0045892">
    <property type="term" value="P:negative regulation of DNA-templated transcription"/>
    <property type="evidence" value="ECO:0007669"/>
    <property type="project" value="UniProtKB-UniRule"/>
</dbReference>
<dbReference type="AlphaFoldDB" id="A0A2H0N5N5"/>
<dbReference type="PANTHER" id="PTHR33516:SF2">
    <property type="entry name" value="LEXA REPRESSOR-RELATED"/>
    <property type="match status" value="1"/>
</dbReference>
<reference evidence="16 17" key="1">
    <citation type="submission" date="2017-09" db="EMBL/GenBank/DDBJ databases">
        <title>Depth-based differentiation of microbial function through sediment-hosted aquifers and enrichment of novel symbionts in the deep terrestrial subsurface.</title>
        <authorList>
            <person name="Probst A.J."/>
            <person name="Ladd B."/>
            <person name="Jarett J.K."/>
            <person name="Geller-Mcgrath D.E."/>
            <person name="Sieber C.M."/>
            <person name="Emerson J.B."/>
            <person name="Anantharaman K."/>
            <person name="Thomas B.C."/>
            <person name="Malmstrom R."/>
            <person name="Stieglmeier M."/>
            <person name="Klingl A."/>
            <person name="Woyke T."/>
            <person name="Ryan C.M."/>
            <person name="Banfield J.F."/>
        </authorList>
    </citation>
    <scope>NUCLEOTIDE SEQUENCE [LARGE SCALE GENOMIC DNA]</scope>
    <source>
        <strain evidence="16">CG11_big_fil_rev_8_21_14_0_20_39_34</strain>
    </source>
</reference>
<evidence type="ECO:0000256" key="5">
    <source>
        <dbReference type="ARBA" id="ARBA00022801"/>
    </source>
</evidence>
<dbReference type="CDD" id="cd06529">
    <property type="entry name" value="S24_LexA-like"/>
    <property type="match status" value="1"/>
</dbReference>
<evidence type="ECO:0000259" key="15">
    <source>
        <dbReference type="Pfam" id="PF01726"/>
    </source>
</evidence>
<comment type="subunit">
    <text evidence="12">Homodimer.</text>
</comment>
<accession>A0A2H0N5N5</accession>
<dbReference type="PANTHER" id="PTHR33516">
    <property type="entry name" value="LEXA REPRESSOR"/>
    <property type="match status" value="1"/>
</dbReference>
<keyword evidence="6 12" id="KW-0068">Autocatalytic cleavage</keyword>
<organism evidence="16 17">
    <name type="scientific">Candidatus Magasanikbacteria bacterium CG11_big_fil_rev_8_21_14_0_20_39_34</name>
    <dbReference type="NCBI Taxonomy" id="1974653"/>
    <lineage>
        <taxon>Bacteria</taxon>
        <taxon>Candidatus Magasanikiibacteriota</taxon>
    </lineage>
</organism>
<dbReference type="EMBL" id="PCWN01000007">
    <property type="protein sequence ID" value="PIR04220.1"/>
    <property type="molecule type" value="Genomic_DNA"/>
</dbReference>
<dbReference type="GO" id="GO:0006260">
    <property type="term" value="P:DNA replication"/>
    <property type="evidence" value="ECO:0007669"/>
    <property type="project" value="UniProtKB-UniRule"/>
</dbReference>
<feature type="active site" description="For autocatalytic cleavage activity" evidence="12">
    <location>
        <position position="160"/>
    </location>
</feature>
<keyword evidence="9 12" id="KW-0804">Transcription</keyword>
<comment type="catalytic activity">
    <reaction evidence="12">
        <text>Hydrolysis of Ala-|-Gly bond in repressor LexA.</text>
        <dbReference type="EC" id="3.4.21.88"/>
    </reaction>
</comment>
<dbReference type="HAMAP" id="MF_00015">
    <property type="entry name" value="LexA"/>
    <property type="match status" value="1"/>
</dbReference>
<dbReference type="InterPro" id="IPR006199">
    <property type="entry name" value="LexA_DNA-bd_dom"/>
</dbReference>
<evidence type="ECO:0000256" key="2">
    <source>
        <dbReference type="ARBA" id="ARBA00022491"/>
    </source>
</evidence>
<feature type="domain" description="Peptidase S24/S26A/S26B/S26C" evidence="14">
    <location>
        <begin position="80"/>
        <end position="193"/>
    </location>
</feature>
<dbReference type="InterPro" id="IPR006197">
    <property type="entry name" value="Peptidase_S24_LexA"/>
</dbReference>
<dbReference type="PRINTS" id="PR00726">
    <property type="entry name" value="LEXASERPTASE"/>
</dbReference>
<dbReference type="GO" id="GO:0009432">
    <property type="term" value="P:SOS response"/>
    <property type="evidence" value="ECO:0007669"/>
    <property type="project" value="UniProtKB-UniRule"/>
</dbReference>
<dbReference type="SUPFAM" id="SSF46785">
    <property type="entry name" value="Winged helix' DNA-binding domain"/>
    <property type="match status" value="1"/>
</dbReference>
<keyword evidence="5 12" id="KW-0378">Hydrolase</keyword>
<dbReference type="GO" id="GO:0006508">
    <property type="term" value="P:proteolysis"/>
    <property type="evidence" value="ECO:0007669"/>
    <property type="project" value="InterPro"/>
</dbReference>
<evidence type="ECO:0000256" key="1">
    <source>
        <dbReference type="ARBA" id="ARBA00007484"/>
    </source>
</evidence>
<keyword evidence="10 12" id="KW-0234">DNA repair</keyword>
<feature type="active site" description="For autocatalytic cleavage activity" evidence="12">
    <location>
        <position position="122"/>
    </location>
</feature>
<dbReference type="GO" id="GO:0006281">
    <property type="term" value="P:DNA repair"/>
    <property type="evidence" value="ECO:0007669"/>
    <property type="project" value="UniProtKB-UniRule"/>
</dbReference>
<comment type="caution">
    <text evidence="16">The sequence shown here is derived from an EMBL/GenBank/DDBJ whole genome shotgun (WGS) entry which is preliminary data.</text>
</comment>
<evidence type="ECO:0000259" key="14">
    <source>
        <dbReference type="Pfam" id="PF00717"/>
    </source>
</evidence>
<keyword evidence="3 12" id="KW-0235">DNA replication</keyword>
<dbReference type="InterPro" id="IPR050077">
    <property type="entry name" value="LexA_repressor"/>
</dbReference>
<protein>
    <recommendedName>
        <fullName evidence="12">LexA repressor</fullName>
        <ecNumber evidence="12">3.4.21.88</ecNumber>
    </recommendedName>
</protein>
<comment type="similarity">
    <text evidence="1 12 13">Belongs to the peptidase S24 family.</text>
</comment>
<dbReference type="GO" id="GO:0003677">
    <property type="term" value="F:DNA binding"/>
    <property type="evidence" value="ECO:0007669"/>
    <property type="project" value="UniProtKB-UniRule"/>
</dbReference>
<keyword evidence="4 12" id="KW-0227">DNA damage</keyword>
<keyword evidence="8 12" id="KW-0238">DNA-binding</keyword>
<sequence>MNTLTKRQRETLDYITSYIDQNGYAPSFDDIRDHFELSAISTVHDRVSALVDKGFLKRYDRRERGLSLPKKRTDYIEVPIKGTISCGSPIEALEEYDDTTVKVAREYALRGRLFALRAKGDSMIEDGILDGDIIIAKQQKSADNGDTVVALLEDSEATLKRIYQEQNRIRLQPANGKYEPTYHRQVDVQGVVVKVIRNL</sequence>
<evidence type="ECO:0000313" key="17">
    <source>
        <dbReference type="Proteomes" id="UP000229600"/>
    </source>
</evidence>
<evidence type="ECO:0000256" key="12">
    <source>
        <dbReference type="HAMAP-Rule" id="MF_00015"/>
    </source>
</evidence>
<dbReference type="Proteomes" id="UP000229600">
    <property type="component" value="Unassembled WGS sequence"/>
</dbReference>
<evidence type="ECO:0000256" key="7">
    <source>
        <dbReference type="ARBA" id="ARBA00023015"/>
    </source>
</evidence>
<evidence type="ECO:0000256" key="10">
    <source>
        <dbReference type="ARBA" id="ARBA00023204"/>
    </source>
</evidence>